<dbReference type="InterPro" id="IPR000653">
    <property type="entry name" value="DegT/StrS_aminotransferase"/>
</dbReference>
<dbReference type="GO" id="GO:0000271">
    <property type="term" value="P:polysaccharide biosynthetic process"/>
    <property type="evidence" value="ECO:0007669"/>
    <property type="project" value="TreeGrafter"/>
</dbReference>
<dbReference type="CDD" id="cd00616">
    <property type="entry name" value="AHBA_syn"/>
    <property type="match status" value="1"/>
</dbReference>
<accession>A0A6C0E4Q9</accession>
<dbReference type="Gene3D" id="3.90.1150.10">
    <property type="entry name" value="Aspartate Aminotransferase, domain 1"/>
    <property type="match status" value="1"/>
</dbReference>
<organism evidence="1">
    <name type="scientific">viral metagenome</name>
    <dbReference type="NCBI Taxonomy" id="1070528"/>
    <lineage>
        <taxon>unclassified sequences</taxon>
        <taxon>metagenomes</taxon>
        <taxon>organismal metagenomes</taxon>
    </lineage>
</organism>
<dbReference type="SUPFAM" id="SSF53383">
    <property type="entry name" value="PLP-dependent transferases"/>
    <property type="match status" value="1"/>
</dbReference>
<dbReference type="NCBIfam" id="TIGR03588">
    <property type="entry name" value="PseC"/>
    <property type="match status" value="1"/>
</dbReference>
<reference evidence="1" key="1">
    <citation type="journal article" date="2020" name="Nature">
        <title>Giant virus diversity and host interactions through global metagenomics.</title>
        <authorList>
            <person name="Schulz F."/>
            <person name="Roux S."/>
            <person name="Paez-Espino D."/>
            <person name="Jungbluth S."/>
            <person name="Walsh D.A."/>
            <person name="Denef V.J."/>
            <person name="McMahon K.D."/>
            <person name="Konstantinidis K.T."/>
            <person name="Eloe-Fadrosh E.A."/>
            <person name="Kyrpides N.C."/>
            <person name="Woyke T."/>
        </authorList>
    </citation>
    <scope>NUCLEOTIDE SEQUENCE</scope>
    <source>
        <strain evidence="1">GVMAG-M-3300023179-132</strain>
    </source>
</reference>
<dbReference type="GO" id="GO:0008483">
    <property type="term" value="F:transaminase activity"/>
    <property type="evidence" value="ECO:0007669"/>
    <property type="project" value="TreeGrafter"/>
</dbReference>
<proteinExistence type="predicted"/>
<dbReference type="EMBL" id="MN739735">
    <property type="protein sequence ID" value="QHT23758.1"/>
    <property type="molecule type" value="Genomic_DNA"/>
</dbReference>
<dbReference type="PANTHER" id="PTHR30244">
    <property type="entry name" value="TRANSAMINASE"/>
    <property type="match status" value="1"/>
</dbReference>
<dbReference type="AlphaFoldDB" id="A0A6C0E4Q9"/>
<dbReference type="PIRSF" id="PIRSF000390">
    <property type="entry name" value="PLP_StrS"/>
    <property type="match status" value="1"/>
</dbReference>
<sequence>MNNELLAIKGGLPTRKDILQYGFQTLDESDINAVIEVLRENKYLTAGPRVNVFEDKVKEYCNCKHACAVNSGTAALHMAVACLNLKPTDEVIVTCLSFVASANAIVYCNAIPVFCDIESDTMNIDSQKIEKLITTNTKAIICVDFAGQACNFKEISKICKKYNLYLIEDAAHSMGGYIDEENNTKIGAFADLTTFSFHPVKNITTCEGGMVLTNNDELFERMKNFGKHGITRDFKSRESTITHYYEMTDIGYNYRIPDLLCAMGINQLTKLDSFIEKRKKIASIYDREFLSYSDLFTGLTEKYTSVYHIYVIKLKLDNLTCDRDEVFKALKHEGIGVNVHYMPIHLHPYYINKFNTFVGMCPVAENIYKEIITLPIFPLMTIEDINDVIRAVKKVILYYKK</sequence>
<dbReference type="PANTHER" id="PTHR30244:SF34">
    <property type="entry name" value="DTDP-4-AMINO-4,6-DIDEOXYGALACTOSE TRANSAMINASE"/>
    <property type="match status" value="1"/>
</dbReference>
<dbReference type="InterPro" id="IPR020026">
    <property type="entry name" value="PseC"/>
</dbReference>
<dbReference type="InterPro" id="IPR015421">
    <property type="entry name" value="PyrdxlP-dep_Trfase_major"/>
</dbReference>
<evidence type="ECO:0000313" key="1">
    <source>
        <dbReference type="EMBL" id="QHT23758.1"/>
    </source>
</evidence>
<protein>
    <recommendedName>
        <fullName evidence="2">DegT/DnrJ/EryC1/StrS aminotransferase family protein</fullName>
    </recommendedName>
</protein>
<evidence type="ECO:0008006" key="2">
    <source>
        <dbReference type="Google" id="ProtNLM"/>
    </source>
</evidence>
<dbReference type="GO" id="GO:0030170">
    <property type="term" value="F:pyridoxal phosphate binding"/>
    <property type="evidence" value="ECO:0007669"/>
    <property type="project" value="TreeGrafter"/>
</dbReference>
<dbReference type="InterPro" id="IPR015422">
    <property type="entry name" value="PyrdxlP-dep_Trfase_small"/>
</dbReference>
<name>A0A6C0E4Q9_9ZZZZ</name>
<dbReference type="Pfam" id="PF01041">
    <property type="entry name" value="DegT_DnrJ_EryC1"/>
    <property type="match status" value="1"/>
</dbReference>
<dbReference type="Gene3D" id="3.40.640.10">
    <property type="entry name" value="Type I PLP-dependent aspartate aminotransferase-like (Major domain)"/>
    <property type="match status" value="1"/>
</dbReference>
<dbReference type="InterPro" id="IPR015424">
    <property type="entry name" value="PyrdxlP-dep_Trfase"/>
</dbReference>